<evidence type="ECO:0000313" key="2">
    <source>
        <dbReference type="EMBL" id="CAD8115163.1"/>
    </source>
</evidence>
<dbReference type="Proteomes" id="UP000692954">
    <property type="component" value="Unassembled WGS sequence"/>
</dbReference>
<dbReference type="EMBL" id="CAJJDN010000107">
    <property type="protein sequence ID" value="CAD8115163.1"/>
    <property type="molecule type" value="Genomic_DNA"/>
</dbReference>
<gene>
    <name evidence="2" type="ORF">PSON_ATCC_30995.1.T1070180</name>
</gene>
<reference evidence="2" key="1">
    <citation type="submission" date="2021-01" db="EMBL/GenBank/DDBJ databases">
        <authorList>
            <consortium name="Genoscope - CEA"/>
            <person name="William W."/>
        </authorList>
    </citation>
    <scope>NUCLEOTIDE SEQUENCE</scope>
</reference>
<organism evidence="2 3">
    <name type="scientific">Paramecium sonneborni</name>
    <dbReference type="NCBI Taxonomy" id="65129"/>
    <lineage>
        <taxon>Eukaryota</taxon>
        <taxon>Sar</taxon>
        <taxon>Alveolata</taxon>
        <taxon>Ciliophora</taxon>
        <taxon>Intramacronucleata</taxon>
        <taxon>Oligohymenophorea</taxon>
        <taxon>Peniculida</taxon>
        <taxon>Parameciidae</taxon>
        <taxon>Paramecium</taxon>
    </lineage>
</organism>
<feature type="region of interest" description="Disordered" evidence="1">
    <location>
        <begin position="19"/>
        <end position="38"/>
    </location>
</feature>
<comment type="caution">
    <text evidence="2">The sequence shown here is derived from an EMBL/GenBank/DDBJ whole genome shotgun (WGS) entry which is preliminary data.</text>
</comment>
<proteinExistence type="predicted"/>
<name>A0A8S1QHT2_9CILI</name>
<accession>A0A8S1QHT2</accession>
<evidence type="ECO:0000256" key="1">
    <source>
        <dbReference type="SAM" id="MobiDB-lite"/>
    </source>
</evidence>
<feature type="compositionally biased region" description="Polar residues" evidence="1">
    <location>
        <begin position="20"/>
        <end position="38"/>
    </location>
</feature>
<feature type="region of interest" description="Disordered" evidence="1">
    <location>
        <begin position="175"/>
        <end position="198"/>
    </location>
</feature>
<feature type="compositionally biased region" description="Polar residues" evidence="1">
    <location>
        <begin position="184"/>
        <end position="198"/>
    </location>
</feature>
<keyword evidence="3" id="KW-1185">Reference proteome</keyword>
<dbReference type="AlphaFoldDB" id="A0A8S1QHT2"/>
<dbReference type="OrthoDB" id="305779at2759"/>
<evidence type="ECO:0000313" key="3">
    <source>
        <dbReference type="Proteomes" id="UP000692954"/>
    </source>
</evidence>
<sequence length="353" mass="41534">MLLLSQRYSTQLEELETMKASIQGQQSSHSRNLSNERPLNQQRQLQFSMENPRHKNKVQSYSVEKQLNLSSQNQKVENLIASWMHQKNSQSLNSTQNVFVPSKVINDVRSAQQLENQNKELNKPHIIMEEDALFTEETENQPNIQNNKNNQSKIPVHLIVPTKNHKDIQSQEIKKVNKGKKQYNQRPQTTKINQGNQAKSSPFVFKEQFISNSMKMSQIDQSKLNNQFNGTNTQHNKNKQQYSFKQVKKSSASIHEENLQENQFISDLLRLKEQILSTYLKQNRALIGSQNQIVKYISVIKLEILMKLYLLQSRISQNENIYINIKYYNFTFKIFELIHKFLIFFYFGYLSLK</sequence>
<protein>
    <submittedName>
        <fullName evidence="2">Uncharacterized protein</fullName>
    </submittedName>
</protein>